<gene>
    <name evidence="8" type="ORF">J3U87_06530</name>
</gene>
<dbReference type="InterPro" id="IPR010998">
    <property type="entry name" value="Integrase_recombinase_N"/>
</dbReference>
<dbReference type="InterPro" id="IPR011010">
    <property type="entry name" value="DNA_brk_join_enz"/>
</dbReference>
<dbReference type="InterPro" id="IPR013762">
    <property type="entry name" value="Integrase-like_cat_sf"/>
</dbReference>
<dbReference type="RefSeq" id="WP_237382222.1">
    <property type="nucleotide sequence ID" value="NZ_CP071793.1"/>
</dbReference>
<dbReference type="EMBL" id="CP071793">
    <property type="protein sequence ID" value="QTD52113.1"/>
    <property type="molecule type" value="Genomic_DNA"/>
</dbReference>
<dbReference type="GO" id="GO:0003677">
    <property type="term" value="F:DNA binding"/>
    <property type="evidence" value="ECO:0007669"/>
    <property type="project" value="UniProtKB-UniRule"/>
</dbReference>
<evidence type="ECO:0000259" key="7">
    <source>
        <dbReference type="PROSITE" id="PS51900"/>
    </source>
</evidence>
<keyword evidence="2" id="KW-0229">DNA integration</keyword>
<dbReference type="Proteomes" id="UP000663929">
    <property type="component" value="Chromosome"/>
</dbReference>
<dbReference type="Gene3D" id="1.10.443.10">
    <property type="entry name" value="Intergrase catalytic core"/>
    <property type="match status" value="1"/>
</dbReference>
<evidence type="ECO:0000313" key="9">
    <source>
        <dbReference type="Proteomes" id="UP000663929"/>
    </source>
</evidence>
<sequence length="314" mass="36905">MVDGESLQSLCDKFVQLQKSERTKRAYRCDLRQFLEHLQLTKKGYRSVTRRKRSDLVADLSEFVESFGKYDIHSQHLTNGTTLNRKRFTLVKFFDYLIDIKDFPFNPARKLPVYPAREFSNTPTLSKEQITKLIAQMSADRTKSKAHFRNYLLISTLFHFALRRHELVNLKWSQVLEHPIPHWQVRQKRNRIKYLPLFSKFQNRLDEFVTLHGKPSDYIFTPLKNNRTKDLEKPLSTNAVLLIVQKVAMSYLNGKHVHPHSFRATFICLARDAGIPSKTIMNTTGQKNVQTLDYYDIRSHLEINAVHHMANIFV</sequence>
<evidence type="ECO:0000256" key="1">
    <source>
        <dbReference type="ARBA" id="ARBA00008857"/>
    </source>
</evidence>
<dbReference type="InterPro" id="IPR044068">
    <property type="entry name" value="CB"/>
</dbReference>
<evidence type="ECO:0000256" key="4">
    <source>
        <dbReference type="ARBA" id="ARBA00023172"/>
    </source>
</evidence>
<feature type="domain" description="Core-binding (CB)" evidence="7">
    <location>
        <begin position="5"/>
        <end position="98"/>
    </location>
</feature>
<dbReference type="PROSITE" id="PS51900">
    <property type="entry name" value="CB"/>
    <property type="match status" value="1"/>
</dbReference>
<protein>
    <submittedName>
        <fullName evidence="8">Tyrosine-type recombinase/integrase</fullName>
    </submittedName>
</protein>
<dbReference type="PROSITE" id="PS51898">
    <property type="entry name" value="TYR_RECOMBINASE"/>
    <property type="match status" value="1"/>
</dbReference>
<dbReference type="Pfam" id="PF00589">
    <property type="entry name" value="Phage_integrase"/>
    <property type="match status" value="1"/>
</dbReference>
<keyword evidence="3 5" id="KW-0238">DNA-binding</keyword>
<evidence type="ECO:0000259" key="6">
    <source>
        <dbReference type="PROSITE" id="PS51898"/>
    </source>
</evidence>
<proteinExistence type="inferred from homology"/>
<dbReference type="InterPro" id="IPR002104">
    <property type="entry name" value="Integrase_catalytic"/>
</dbReference>
<dbReference type="SUPFAM" id="SSF56349">
    <property type="entry name" value="DNA breaking-rejoining enzymes"/>
    <property type="match status" value="1"/>
</dbReference>
<dbReference type="Pfam" id="PF02899">
    <property type="entry name" value="Phage_int_SAM_1"/>
    <property type="match status" value="1"/>
</dbReference>
<organism evidence="8 9">
    <name type="scientific">Sulfidibacter corallicola</name>
    <dbReference type="NCBI Taxonomy" id="2818388"/>
    <lineage>
        <taxon>Bacteria</taxon>
        <taxon>Pseudomonadati</taxon>
        <taxon>Acidobacteriota</taxon>
        <taxon>Holophagae</taxon>
        <taxon>Acanthopleuribacterales</taxon>
        <taxon>Acanthopleuribacteraceae</taxon>
        <taxon>Sulfidibacter</taxon>
    </lineage>
</organism>
<dbReference type="PANTHER" id="PTHR30349:SF41">
    <property type="entry name" value="INTEGRASE_RECOMBINASE PROTEIN MJ0367-RELATED"/>
    <property type="match status" value="1"/>
</dbReference>
<reference evidence="8" key="1">
    <citation type="submission" date="2021-03" db="EMBL/GenBank/DDBJ databases">
        <title>Acanthopleuribacteraceae sp. M133.</title>
        <authorList>
            <person name="Wang G."/>
        </authorList>
    </citation>
    <scope>NUCLEOTIDE SEQUENCE</scope>
    <source>
        <strain evidence="8">M133</strain>
    </source>
</reference>
<evidence type="ECO:0000313" key="8">
    <source>
        <dbReference type="EMBL" id="QTD52113.1"/>
    </source>
</evidence>
<evidence type="ECO:0000256" key="5">
    <source>
        <dbReference type="PROSITE-ProRule" id="PRU01248"/>
    </source>
</evidence>
<dbReference type="PANTHER" id="PTHR30349">
    <property type="entry name" value="PHAGE INTEGRASE-RELATED"/>
    <property type="match status" value="1"/>
</dbReference>
<keyword evidence="9" id="KW-1185">Reference proteome</keyword>
<feature type="domain" description="Tyr recombinase" evidence="6">
    <location>
        <begin position="120"/>
        <end position="314"/>
    </location>
</feature>
<evidence type="ECO:0000256" key="3">
    <source>
        <dbReference type="ARBA" id="ARBA00023125"/>
    </source>
</evidence>
<accession>A0A8A4TRG5</accession>
<name>A0A8A4TRG5_SULCO</name>
<comment type="similarity">
    <text evidence="1">Belongs to the 'phage' integrase family.</text>
</comment>
<evidence type="ECO:0000256" key="2">
    <source>
        <dbReference type="ARBA" id="ARBA00022908"/>
    </source>
</evidence>
<keyword evidence="4" id="KW-0233">DNA recombination</keyword>
<dbReference type="InterPro" id="IPR050090">
    <property type="entry name" value="Tyrosine_recombinase_XerCD"/>
</dbReference>
<dbReference type="AlphaFoldDB" id="A0A8A4TRG5"/>
<dbReference type="GO" id="GO:0015074">
    <property type="term" value="P:DNA integration"/>
    <property type="evidence" value="ECO:0007669"/>
    <property type="project" value="UniProtKB-KW"/>
</dbReference>
<dbReference type="KEGG" id="scor:J3U87_06530"/>
<dbReference type="Gene3D" id="1.10.150.130">
    <property type="match status" value="1"/>
</dbReference>
<dbReference type="InterPro" id="IPR004107">
    <property type="entry name" value="Integrase_SAM-like_N"/>
</dbReference>
<dbReference type="GO" id="GO:0006310">
    <property type="term" value="P:DNA recombination"/>
    <property type="evidence" value="ECO:0007669"/>
    <property type="project" value="UniProtKB-KW"/>
</dbReference>
<dbReference type="CDD" id="cd00397">
    <property type="entry name" value="DNA_BRE_C"/>
    <property type="match status" value="1"/>
</dbReference>